<keyword evidence="4 6" id="KW-0378">Hydrolase</keyword>
<dbReference type="AlphaFoldDB" id="A0A2H3IZI9"/>
<keyword evidence="6" id="KW-0460">Magnesium</keyword>
<dbReference type="EC" id="3.6.1.23" evidence="6"/>
<evidence type="ECO:0000256" key="2">
    <source>
        <dbReference type="ARBA" id="ARBA00006581"/>
    </source>
</evidence>
<comment type="similarity">
    <text evidence="2 6">Belongs to the dUTPase family.</text>
</comment>
<comment type="cofactor">
    <cofactor evidence="6">
        <name>Mg(2+)</name>
        <dbReference type="ChEBI" id="CHEBI:18420"/>
    </cofactor>
</comment>
<evidence type="ECO:0000256" key="4">
    <source>
        <dbReference type="ARBA" id="ARBA00022801"/>
    </source>
</evidence>
<comment type="pathway">
    <text evidence="1 6">Pyrimidine metabolism; dUMP biosynthesis; dUMP from dCTP (dUTP route): step 2/2.</text>
</comment>
<evidence type="ECO:0000313" key="10">
    <source>
        <dbReference type="Proteomes" id="UP000218811"/>
    </source>
</evidence>
<evidence type="ECO:0000256" key="7">
    <source>
        <dbReference type="SAM" id="MobiDB-lite"/>
    </source>
</evidence>
<comment type="catalytic activity">
    <reaction evidence="6">
        <text>dUTP + H2O = dUMP + diphosphate + H(+)</text>
        <dbReference type="Rhea" id="RHEA:10248"/>
        <dbReference type="ChEBI" id="CHEBI:15377"/>
        <dbReference type="ChEBI" id="CHEBI:15378"/>
        <dbReference type="ChEBI" id="CHEBI:33019"/>
        <dbReference type="ChEBI" id="CHEBI:61555"/>
        <dbReference type="ChEBI" id="CHEBI:246422"/>
        <dbReference type="EC" id="3.6.1.23"/>
    </reaction>
</comment>
<comment type="subunit">
    <text evidence="3 6">Homotrimer.</text>
</comment>
<dbReference type="NCBIfam" id="NF001862">
    <property type="entry name" value="PRK00601.1"/>
    <property type="match status" value="1"/>
</dbReference>
<dbReference type="InterPro" id="IPR008181">
    <property type="entry name" value="dUTPase"/>
</dbReference>
<name>A0A2H3IZI9_WOLCO</name>
<protein>
    <recommendedName>
        <fullName evidence="6">Deoxyuridine 5'-triphosphate nucleotidohydrolase</fullName>
        <shortName evidence="6">dUTPase</shortName>
        <ecNumber evidence="6">3.6.1.23</ecNumber>
    </recommendedName>
    <alternativeName>
        <fullName evidence="6">dUTP pyrophosphatase</fullName>
    </alternativeName>
</protein>
<dbReference type="CDD" id="cd07557">
    <property type="entry name" value="trimeric_dUTPase"/>
    <property type="match status" value="1"/>
</dbReference>
<dbReference type="EMBL" id="KB467843">
    <property type="protein sequence ID" value="PCH35141.1"/>
    <property type="molecule type" value="Genomic_DNA"/>
</dbReference>
<evidence type="ECO:0000256" key="1">
    <source>
        <dbReference type="ARBA" id="ARBA00005142"/>
    </source>
</evidence>
<dbReference type="InterPro" id="IPR029054">
    <property type="entry name" value="dUTPase-like"/>
</dbReference>
<keyword evidence="6" id="KW-0479">Metal-binding</keyword>
<dbReference type="SUPFAM" id="SSF51283">
    <property type="entry name" value="dUTPase-like"/>
    <property type="match status" value="1"/>
</dbReference>
<reference evidence="9 10" key="1">
    <citation type="journal article" date="2012" name="Science">
        <title>The Paleozoic origin of enzymatic lignin decomposition reconstructed from 31 fungal genomes.</title>
        <authorList>
            <person name="Floudas D."/>
            <person name="Binder M."/>
            <person name="Riley R."/>
            <person name="Barry K."/>
            <person name="Blanchette R.A."/>
            <person name="Henrissat B."/>
            <person name="Martinez A.T."/>
            <person name="Otillar R."/>
            <person name="Spatafora J.W."/>
            <person name="Yadav J.S."/>
            <person name="Aerts A."/>
            <person name="Benoit I."/>
            <person name="Boyd A."/>
            <person name="Carlson A."/>
            <person name="Copeland A."/>
            <person name="Coutinho P.M."/>
            <person name="de Vries R.P."/>
            <person name="Ferreira P."/>
            <person name="Findley K."/>
            <person name="Foster B."/>
            <person name="Gaskell J."/>
            <person name="Glotzer D."/>
            <person name="Gorecki P."/>
            <person name="Heitman J."/>
            <person name="Hesse C."/>
            <person name="Hori C."/>
            <person name="Igarashi K."/>
            <person name="Jurgens J.A."/>
            <person name="Kallen N."/>
            <person name="Kersten P."/>
            <person name="Kohler A."/>
            <person name="Kuees U."/>
            <person name="Kumar T.K.A."/>
            <person name="Kuo A."/>
            <person name="LaButti K."/>
            <person name="Larrondo L.F."/>
            <person name="Lindquist E."/>
            <person name="Ling A."/>
            <person name="Lombard V."/>
            <person name="Lucas S."/>
            <person name="Lundell T."/>
            <person name="Martin R."/>
            <person name="McLaughlin D.J."/>
            <person name="Morgenstern I."/>
            <person name="Morin E."/>
            <person name="Murat C."/>
            <person name="Nagy L.G."/>
            <person name="Nolan M."/>
            <person name="Ohm R.A."/>
            <person name="Patyshakuliyeva A."/>
            <person name="Rokas A."/>
            <person name="Ruiz-Duenas F.J."/>
            <person name="Sabat G."/>
            <person name="Salamov A."/>
            <person name="Samejima M."/>
            <person name="Schmutz J."/>
            <person name="Slot J.C."/>
            <person name="St John F."/>
            <person name="Stenlid J."/>
            <person name="Sun H."/>
            <person name="Sun S."/>
            <person name="Syed K."/>
            <person name="Tsang A."/>
            <person name="Wiebenga A."/>
            <person name="Young D."/>
            <person name="Pisabarro A."/>
            <person name="Eastwood D.C."/>
            <person name="Martin F."/>
            <person name="Cullen D."/>
            <person name="Grigoriev I.V."/>
            <person name="Hibbett D.S."/>
        </authorList>
    </citation>
    <scope>NUCLEOTIDE SEQUENCE [LARGE SCALE GENOMIC DNA]</scope>
    <source>
        <strain evidence="9 10">MD-104</strain>
    </source>
</reference>
<dbReference type="Pfam" id="PF00692">
    <property type="entry name" value="dUTPase"/>
    <property type="match status" value="1"/>
</dbReference>
<dbReference type="UniPathway" id="UPA00610">
    <property type="reaction ID" value="UER00666"/>
</dbReference>
<evidence type="ECO:0000256" key="6">
    <source>
        <dbReference type="RuleBase" id="RU367024"/>
    </source>
</evidence>
<evidence type="ECO:0000256" key="5">
    <source>
        <dbReference type="ARBA" id="ARBA00023080"/>
    </source>
</evidence>
<sequence>MCLLAPHVTDKSVTQIRVEETLWVEKDDPEAHLPMRAHVTDIRYDLRTLHKGVVPAHDQWLVDTGLCIEQPALSCDRITSRSGLTLKHGLTVGAGVIDPDYRGEVQVILFNQSTVTHRIIPGMRIAQIIFEQAITPDIVHVKELDKTERGDKGFGSTDAMNTSEGSIPDIGSPSEAPLLEEDCQLLRRFIRTKRKLVAPRMEARNKFRRRTAWLSCI</sequence>
<gene>
    <name evidence="9" type="ORF">WOLCODRAFT_79549</name>
</gene>
<dbReference type="STRING" id="742152.A0A2H3IZI9"/>
<dbReference type="GO" id="GO:0046081">
    <property type="term" value="P:dUTP catabolic process"/>
    <property type="evidence" value="ECO:0007669"/>
    <property type="project" value="UniProtKB-UniRule"/>
</dbReference>
<keyword evidence="5 6" id="KW-0546">Nucleotide metabolism</keyword>
<dbReference type="PANTHER" id="PTHR11241:SF0">
    <property type="entry name" value="DEOXYURIDINE 5'-TRIPHOSPHATE NUCLEOTIDOHYDROLASE"/>
    <property type="match status" value="1"/>
</dbReference>
<dbReference type="Gene3D" id="2.70.40.10">
    <property type="match status" value="1"/>
</dbReference>
<comment type="function">
    <text evidence="6">Involved in nucleotide metabolism via production of dUMP, the immediate precursor of thymidine nucleotides, and decreases the intracellular concentration of dUTP so that uracil cannot be incorporated into DNA.</text>
</comment>
<feature type="region of interest" description="Disordered" evidence="7">
    <location>
        <begin position="150"/>
        <end position="173"/>
    </location>
</feature>
<dbReference type="InterPro" id="IPR036157">
    <property type="entry name" value="dUTPase-like_sf"/>
</dbReference>
<dbReference type="PANTHER" id="PTHR11241">
    <property type="entry name" value="DEOXYURIDINE 5'-TRIPHOSPHATE NUCLEOTIDOHYDROLASE"/>
    <property type="match status" value="1"/>
</dbReference>
<proteinExistence type="inferred from homology"/>
<dbReference type="GO" id="GO:0000287">
    <property type="term" value="F:magnesium ion binding"/>
    <property type="evidence" value="ECO:0007669"/>
    <property type="project" value="UniProtKB-UniRule"/>
</dbReference>
<evidence type="ECO:0000259" key="8">
    <source>
        <dbReference type="Pfam" id="PF00692"/>
    </source>
</evidence>
<evidence type="ECO:0000313" key="9">
    <source>
        <dbReference type="EMBL" id="PCH35141.1"/>
    </source>
</evidence>
<feature type="domain" description="dUTPase-like" evidence="8">
    <location>
        <begin position="30"/>
        <end position="157"/>
    </location>
</feature>
<dbReference type="InterPro" id="IPR033704">
    <property type="entry name" value="dUTPase_trimeric"/>
</dbReference>
<dbReference type="NCBIfam" id="TIGR00576">
    <property type="entry name" value="dut"/>
    <property type="match status" value="1"/>
</dbReference>
<accession>A0A2H3IZI9</accession>
<dbReference type="GO" id="GO:0004170">
    <property type="term" value="F:dUTP diphosphatase activity"/>
    <property type="evidence" value="ECO:0007669"/>
    <property type="project" value="UniProtKB-UniRule"/>
</dbReference>
<keyword evidence="10" id="KW-1185">Reference proteome</keyword>
<dbReference type="Proteomes" id="UP000218811">
    <property type="component" value="Unassembled WGS sequence"/>
</dbReference>
<evidence type="ECO:0000256" key="3">
    <source>
        <dbReference type="ARBA" id="ARBA00011233"/>
    </source>
</evidence>
<dbReference type="GO" id="GO:0006226">
    <property type="term" value="P:dUMP biosynthetic process"/>
    <property type="evidence" value="ECO:0007669"/>
    <property type="project" value="UniProtKB-UniRule"/>
</dbReference>
<dbReference type="OrthoDB" id="419889at2759"/>
<organism evidence="9 10">
    <name type="scientific">Wolfiporia cocos (strain MD-104)</name>
    <name type="common">Brown rot fungus</name>
    <dbReference type="NCBI Taxonomy" id="742152"/>
    <lineage>
        <taxon>Eukaryota</taxon>
        <taxon>Fungi</taxon>
        <taxon>Dikarya</taxon>
        <taxon>Basidiomycota</taxon>
        <taxon>Agaricomycotina</taxon>
        <taxon>Agaricomycetes</taxon>
        <taxon>Polyporales</taxon>
        <taxon>Phaeolaceae</taxon>
        <taxon>Wolfiporia</taxon>
    </lineage>
</organism>